<feature type="region of interest" description="Disordered" evidence="13">
    <location>
        <begin position="1"/>
        <end position="39"/>
    </location>
</feature>
<evidence type="ECO:0000256" key="5">
    <source>
        <dbReference type="ARBA" id="ARBA00022676"/>
    </source>
</evidence>
<dbReference type="AlphaFoldDB" id="A0A843VQM1"/>
<evidence type="ECO:0000313" key="16">
    <source>
        <dbReference type="Proteomes" id="UP000652761"/>
    </source>
</evidence>
<dbReference type="Gene3D" id="3.90.550.50">
    <property type="match status" value="2"/>
</dbReference>
<comment type="cofactor">
    <cofactor evidence="1">
        <name>Mn(2+)</name>
        <dbReference type="ChEBI" id="CHEBI:29035"/>
    </cofactor>
</comment>
<evidence type="ECO:0000256" key="14">
    <source>
        <dbReference type="SAM" id="Phobius"/>
    </source>
</evidence>
<dbReference type="OrthoDB" id="2139606at2759"/>
<dbReference type="PANTHER" id="PTHR11214">
    <property type="entry name" value="BETA-1,3-N-ACETYLGLUCOSAMINYLTRANSFERASE"/>
    <property type="match status" value="1"/>
</dbReference>
<dbReference type="EMBL" id="NMUH01002678">
    <property type="protein sequence ID" value="MQM01433.1"/>
    <property type="molecule type" value="Genomic_DNA"/>
</dbReference>
<keyword evidence="5" id="KW-0328">Glycosyltransferase</keyword>
<evidence type="ECO:0000256" key="10">
    <source>
        <dbReference type="ARBA" id="ARBA00023034"/>
    </source>
</evidence>
<evidence type="ECO:0000256" key="13">
    <source>
        <dbReference type="SAM" id="MobiDB-lite"/>
    </source>
</evidence>
<dbReference type="PANTHER" id="PTHR11214:SF351">
    <property type="entry name" value="BETA-1,3-GALACTOSYLTRANSFERASE PVG3"/>
    <property type="match status" value="1"/>
</dbReference>
<name>A0A843VQM1_COLES</name>
<sequence length="673" mass="74602">MEAALRSKKTPVLLGRDISGSSPDGEMKASPPGAVSPLPKRRTAEKVGLLLFSLCLLVLIGAFNFHNEFRLHTLASLQASAFALVSGTTKSTATNQTYPPAQPPEFHLLIAVLTVADRYEARARLRLLRDLQPPVAAHIDLRFVLCNITWEPHRVMVALEIMRYDDIIVLNCSENMNSGKTYAFLSSLPGLFSGGANGGDKPFDFVMKTDDDAYIRYPGLVASLLNQTREDLYWGHHVPAKDGVPLFMAGMGYVLSWDLVEWIAASDIPRNKTIGPEDTLVGVWLHEGGKGKNVHSTRAPHFNIDTQPVSYDLPWPGTGYTFVPNTILVHRLKGPEKWAQALTYFNVTAGLKPSKLRISEKIALVLLPLFLLVLICALNFPNEFHLHALERLRSAAFGSADDFTVAASETSPLAPPPEFRLLIGVLTVADRYAARARLRLLRDLQPPVAAHIDLRFVLCNITWEPHRVLVALEIMRYDDIIVLNCSENMNSGKTYAFLSSLPGLFSGGANGGDKPFDFVMKADDDAYIRYPGLVASLRNQTREDLYWGHHVPAKDGVPLFMAGMGYVLSWDLVEWIATSEIPRNRTVGSEDTLVGVWLHEGGKGKNVHSTRAPHFNIDTQPVSYDLPVHGTGYTFVPNTILVHRLKGDEKWAEAISYFNVTAGLKPSKFYHLY</sequence>
<keyword evidence="10" id="KW-0333">Golgi apparatus</keyword>
<dbReference type="Proteomes" id="UP000652761">
    <property type="component" value="Unassembled WGS sequence"/>
</dbReference>
<comment type="pathway">
    <text evidence="3">Protein modification; protein glycosylation.</text>
</comment>
<evidence type="ECO:0000256" key="12">
    <source>
        <dbReference type="ARBA" id="ARBA00023211"/>
    </source>
</evidence>
<evidence type="ECO:0000256" key="2">
    <source>
        <dbReference type="ARBA" id="ARBA00004323"/>
    </source>
</evidence>
<comment type="subcellular location">
    <subcellularLocation>
        <location evidence="2">Golgi apparatus membrane</location>
        <topology evidence="2">Single-pass type II membrane protein</topology>
    </subcellularLocation>
</comment>
<keyword evidence="8" id="KW-0735">Signal-anchor</keyword>
<keyword evidence="16" id="KW-1185">Reference proteome</keyword>
<dbReference type="InterPro" id="IPR002659">
    <property type="entry name" value="Glyco_trans_31"/>
</dbReference>
<keyword evidence="6" id="KW-0808">Transferase</keyword>
<accession>A0A843VQM1</accession>
<evidence type="ECO:0000256" key="7">
    <source>
        <dbReference type="ARBA" id="ARBA00022692"/>
    </source>
</evidence>
<evidence type="ECO:0000256" key="11">
    <source>
        <dbReference type="ARBA" id="ARBA00023136"/>
    </source>
</evidence>
<evidence type="ECO:0000256" key="1">
    <source>
        <dbReference type="ARBA" id="ARBA00001936"/>
    </source>
</evidence>
<reference evidence="15" key="1">
    <citation type="submission" date="2017-07" db="EMBL/GenBank/DDBJ databases">
        <title>Taro Niue Genome Assembly and Annotation.</title>
        <authorList>
            <person name="Atibalentja N."/>
            <person name="Keating K."/>
            <person name="Fields C.J."/>
        </authorList>
    </citation>
    <scope>NUCLEOTIDE SEQUENCE</scope>
    <source>
        <strain evidence="15">Niue_2</strain>
        <tissue evidence="15">Leaf</tissue>
    </source>
</reference>
<feature type="transmembrane region" description="Helical" evidence="14">
    <location>
        <begin position="47"/>
        <end position="65"/>
    </location>
</feature>
<comment type="similarity">
    <text evidence="4">Belongs to the glycosyltransferase 31 family.</text>
</comment>
<dbReference type="GO" id="GO:0016758">
    <property type="term" value="F:hexosyltransferase activity"/>
    <property type="evidence" value="ECO:0007669"/>
    <property type="project" value="InterPro"/>
</dbReference>
<evidence type="ECO:0000313" key="15">
    <source>
        <dbReference type="EMBL" id="MQM01433.1"/>
    </source>
</evidence>
<keyword evidence="11 14" id="KW-0472">Membrane</keyword>
<evidence type="ECO:0000256" key="6">
    <source>
        <dbReference type="ARBA" id="ARBA00022679"/>
    </source>
</evidence>
<organism evidence="15 16">
    <name type="scientific">Colocasia esculenta</name>
    <name type="common">Wild taro</name>
    <name type="synonym">Arum esculentum</name>
    <dbReference type="NCBI Taxonomy" id="4460"/>
    <lineage>
        <taxon>Eukaryota</taxon>
        <taxon>Viridiplantae</taxon>
        <taxon>Streptophyta</taxon>
        <taxon>Embryophyta</taxon>
        <taxon>Tracheophyta</taxon>
        <taxon>Spermatophyta</taxon>
        <taxon>Magnoliopsida</taxon>
        <taxon>Liliopsida</taxon>
        <taxon>Araceae</taxon>
        <taxon>Aroideae</taxon>
        <taxon>Colocasieae</taxon>
        <taxon>Colocasia</taxon>
    </lineage>
</organism>
<dbReference type="GO" id="GO:0000139">
    <property type="term" value="C:Golgi membrane"/>
    <property type="evidence" value="ECO:0007669"/>
    <property type="project" value="UniProtKB-SubCell"/>
</dbReference>
<dbReference type="UniPathway" id="UPA00378"/>
<evidence type="ECO:0000256" key="4">
    <source>
        <dbReference type="ARBA" id="ARBA00008661"/>
    </source>
</evidence>
<proteinExistence type="inferred from homology"/>
<gene>
    <name evidence="15" type="ORF">Taro_034187</name>
</gene>
<comment type="caution">
    <text evidence="15">The sequence shown here is derived from an EMBL/GenBank/DDBJ whole genome shotgun (WGS) entry which is preliminary data.</text>
</comment>
<keyword evidence="12" id="KW-0464">Manganese</keyword>
<evidence type="ECO:0000256" key="3">
    <source>
        <dbReference type="ARBA" id="ARBA00004922"/>
    </source>
</evidence>
<evidence type="ECO:0000256" key="8">
    <source>
        <dbReference type="ARBA" id="ARBA00022968"/>
    </source>
</evidence>
<keyword evidence="7 14" id="KW-0812">Transmembrane</keyword>
<protein>
    <submittedName>
        <fullName evidence="15">Uncharacterized protein</fullName>
    </submittedName>
</protein>
<evidence type="ECO:0000256" key="9">
    <source>
        <dbReference type="ARBA" id="ARBA00022989"/>
    </source>
</evidence>
<keyword evidence="9 14" id="KW-1133">Transmembrane helix</keyword>